<sequence length="593" mass="68558">MNNMDTSSDTAVTLRNNSKSIRRWRPSSLINIVSKNNKHDSVLQSLDTDKEKKLQRSKSLNAKWKTAVSVVLIEAKNISYLLDDGMSKGLFCKLRLGVESFKSKSSSNTVHPEWRESFKMHLFHDNILHISLWDKGNQKTSLGSCVVDLAKYQKERTHDLWLELGEGPGKIHLSITQCAIQTVGQNQCTCNFNKQKDKYKISNVDTDLNEVGILHVKVIGARGLGSKPSAYCTLQVDNQRVQTHRAGTSGEITWNRCYLFNIHDIASTLDLKLYESSIANTLLNESIGKVSIPLLRIENDEMRWYALKDRNKRNSARGNFPRVLLQMKVVFHPVKASIKLFQAKEERHIVKKGIKFDIALLYSNVVFVSNVFRALQEFNEFYKRVFEWDDQEFSFFVLMGWIIFCYFIRIWVIPLFLLLPFLWYWIWNRHYDNVAAAKEQAAQTEEVDMNNNNVKIQDESDKGLISRLKINELQRVTITVTRGIEMIASYSERVYNLVTFKVPFISYVTICILAVASLGLYVIPFNYILMGFGIMKFTRKYINPNRVLNNDLLDFFSRIPDDAILKDWKELHVPKPNEDENTKYLARSVSTSI</sequence>
<dbReference type="GO" id="GO:0005509">
    <property type="term" value="F:calcium ion binding"/>
    <property type="evidence" value="ECO:0007669"/>
    <property type="project" value="TreeGrafter"/>
</dbReference>
<dbReference type="Proteomes" id="UP001497472">
    <property type="component" value="Unassembled WGS sequence"/>
</dbReference>
<dbReference type="SMART" id="SM00239">
    <property type="entry name" value="C2"/>
    <property type="match status" value="2"/>
</dbReference>
<evidence type="ECO:0000259" key="4">
    <source>
        <dbReference type="PROSITE" id="PS50004"/>
    </source>
</evidence>
<dbReference type="Pfam" id="PF00168">
    <property type="entry name" value="C2"/>
    <property type="match status" value="2"/>
</dbReference>
<dbReference type="AlphaFoldDB" id="A0AAV1JH98"/>
<evidence type="ECO:0000256" key="1">
    <source>
        <dbReference type="ARBA" id="ARBA00022723"/>
    </source>
</evidence>
<keyword evidence="6" id="KW-1185">Reference proteome</keyword>
<feature type="transmembrane region" description="Helical" evidence="3">
    <location>
        <begin position="504"/>
        <end position="529"/>
    </location>
</feature>
<feature type="domain" description="C2" evidence="4">
    <location>
        <begin position="46"/>
        <end position="162"/>
    </location>
</feature>
<dbReference type="GO" id="GO:0016020">
    <property type="term" value="C:membrane"/>
    <property type="evidence" value="ECO:0007669"/>
    <property type="project" value="TreeGrafter"/>
</dbReference>
<dbReference type="InterPro" id="IPR035892">
    <property type="entry name" value="C2_domain_sf"/>
</dbReference>
<name>A0AAV1JH98_9NEOP</name>
<evidence type="ECO:0000313" key="6">
    <source>
        <dbReference type="Proteomes" id="UP001497472"/>
    </source>
</evidence>
<dbReference type="PANTHER" id="PTHR45911:SF4">
    <property type="entry name" value="MULTIPLE C2 AND TRANSMEMBRANE DOMAIN-CONTAINING PROTEIN"/>
    <property type="match status" value="1"/>
</dbReference>
<keyword evidence="3" id="KW-0812">Transmembrane</keyword>
<comment type="caution">
    <text evidence="5">The sequence shown here is derived from an EMBL/GenBank/DDBJ whole genome shotgun (WGS) entry which is preliminary data.</text>
</comment>
<dbReference type="PANTHER" id="PTHR45911">
    <property type="entry name" value="C2 DOMAIN-CONTAINING PROTEIN"/>
    <property type="match status" value="1"/>
</dbReference>
<keyword evidence="2" id="KW-0106">Calcium</keyword>
<organism evidence="5 6">
    <name type="scientific">Leptosia nina</name>
    <dbReference type="NCBI Taxonomy" id="320188"/>
    <lineage>
        <taxon>Eukaryota</taxon>
        <taxon>Metazoa</taxon>
        <taxon>Ecdysozoa</taxon>
        <taxon>Arthropoda</taxon>
        <taxon>Hexapoda</taxon>
        <taxon>Insecta</taxon>
        <taxon>Pterygota</taxon>
        <taxon>Neoptera</taxon>
        <taxon>Endopterygota</taxon>
        <taxon>Lepidoptera</taxon>
        <taxon>Glossata</taxon>
        <taxon>Ditrysia</taxon>
        <taxon>Papilionoidea</taxon>
        <taxon>Pieridae</taxon>
        <taxon>Pierinae</taxon>
        <taxon>Leptosia</taxon>
    </lineage>
</organism>
<evidence type="ECO:0000256" key="3">
    <source>
        <dbReference type="SAM" id="Phobius"/>
    </source>
</evidence>
<dbReference type="EMBL" id="CAVLEF010000010">
    <property type="protein sequence ID" value="CAK1548522.1"/>
    <property type="molecule type" value="Genomic_DNA"/>
</dbReference>
<evidence type="ECO:0000313" key="5">
    <source>
        <dbReference type="EMBL" id="CAK1548522.1"/>
    </source>
</evidence>
<keyword evidence="1" id="KW-0479">Metal-binding</keyword>
<keyword evidence="3" id="KW-0472">Membrane</keyword>
<accession>A0AAV1JH98</accession>
<feature type="transmembrane region" description="Helical" evidence="3">
    <location>
        <begin position="393"/>
        <end position="426"/>
    </location>
</feature>
<evidence type="ECO:0000256" key="2">
    <source>
        <dbReference type="ARBA" id="ARBA00022837"/>
    </source>
</evidence>
<proteinExistence type="predicted"/>
<reference evidence="5 6" key="1">
    <citation type="submission" date="2023-11" db="EMBL/GenBank/DDBJ databases">
        <authorList>
            <person name="Okamura Y."/>
        </authorList>
    </citation>
    <scope>NUCLEOTIDE SEQUENCE [LARGE SCALE GENOMIC DNA]</scope>
</reference>
<dbReference type="InterPro" id="IPR000008">
    <property type="entry name" value="C2_dom"/>
</dbReference>
<keyword evidence="3" id="KW-1133">Transmembrane helix</keyword>
<dbReference type="Gene3D" id="2.60.40.150">
    <property type="entry name" value="C2 domain"/>
    <property type="match status" value="2"/>
</dbReference>
<gene>
    <name evidence="5" type="ORF">LNINA_LOCUS7891</name>
</gene>
<dbReference type="SUPFAM" id="SSF49562">
    <property type="entry name" value="C2 domain (Calcium/lipid-binding domain, CaLB)"/>
    <property type="match status" value="2"/>
</dbReference>
<feature type="domain" description="C2" evidence="4">
    <location>
        <begin position="195"/>
        <end position="309"/>
    </location>
</feature>
<protein>
    <recommendedName>
        <fullName evidence="4">C2 domain-containing protein</fullName>
    </recommendedName>
</protein>
<dbReference type="PROSITE" id="PS50004">
    <property type="entry name" value="C2"/>
    <property type="match status" value="2"/>
</dbReference>